<evidence type="ECO:0000259" key="1">
    <source>
        <dbReference type="Pfam" id="PF12770"/>
    </source>
</evidence>
<evidence type="ECO:0000313" key="2">
    <source>
        <dbReference type="EMBL" id="CAI6095930.1"/>
    </source>
</evidence>
<evidence type="ECO:0000313" key="3">
    <source>
        <dbReference type="Proteomes" id="UP001160390"/>
    </source>
</evidence>
<proteinExistence type="predicted"/>
<organism evidence="2 3">
    <name type="scientific">Clonostachys chloroleuca</name>
    <dbReference type="NCBI Taxonomy" id="1926264"/>
    <lineage>
        <taxon>Eukaryota</taxon>
        <taxon>Fungi</taxon>
        <taxon>Dikarya</taxon>
        <taxon>Ascomycota</taxon>
        <taxon>Pezizomycotina</taxon>
        <taxon>Sordariomycetes</taxon>
        <taxon>Hypocreomycetidae</taxon>
        <taxon>Hypocreales</taxon>
        <taxon>Bionectriaceae</taxon>
        <taxon>Clonostachys</taxon>
    </lineage>
</organism>
<accession>A0AA35MFW1</accession>
<reference evidence="2" key="1">
    <citation type="submission" date="2023-01" db="EMBL/GenBank/DDBJ databases">
        <authorList>
            <person name="Piombo E."/>
        </authorList>
    </citation>
    <scope>NUCLEOTIDE SEQUENCE</scope>
</reference>
<dbReference type="Pfam" id="PF12770">
    <property type="entry name" value="CHAT"/>
    <property type="match status" value="1"/>
</dbReference>
<sequence>EVRQLPGFEDFLLPPSEDEILSTAIYGPIILLLINRERCDTVLIKQTGLVTLPLPGLIYEDIPDIKAAMFDPMVLEWLWGTIANPVFDVLEFTETPTDADWPHIWWIPTDILKGLPIHAAGYPHQGSSNTMIDRVISSYSSSVMSLIQAQSDSDRTANKAEHGGVAVLIGTQNLPFAPEVNQLEGICKSMELQTLSPLQGREAVLSALERCRVFHFAGHGKANLVDPLQSCLVLTDGTLTVDQLFDSNINQQKPFLAYLSACGTGQISHHSPIDESIHMMSAFELAGFQNAVGTLWNVEDGVCQSVAIDTCTWIKDKQWARGSVAEGLHHALRSLRNRGLWDREEYSRGKASADNRAKVVSEPSIREVSRDIELCDQEQQLYWILYIHYRFSSVQTNFQAIKEYCYCLPLSLSAFIYL</sequence>
<dbReference type="Proteomes" id="UP001160390">
    <property type="component" value="Unassembled WGS sequence"/>
</dbReference>
<dbReference type="AlphaFoldDB" id="A0AA35MFW1"/>
<keyword evidence="3" id="KW-1185">Reference proteome</keyword>
<feature type="domain" description="CHAT" evidence="1">
    <location>
        <begin position="75"/>
        <end position="342"/>
    </location>
</feature>
<dbReference type="InterPro" id="IPR024983">
    <property type="entry name" value="CHAT_dom"/>
</dbReference>
<name>A0AA35MFW1_9HYPO</name>
<feature type="non-terminal residue" evidence="2">
    <location>
        <position position="1"/>
    </location>
</feature>
<gene>
    <name evidence="2" type="ORF">CCHLO57077_00015918</name>
</gene>
<comment type="caution">
    <text evidence="2">The sequence shown here is derived from an EMBL/GenBank/DDBJ whole genome shotgun (WGS) entry which is preliminary data.</text>
</comment>
<protein>
    <recommendedName>
        <fullName evidence="1">CHAT domain-containing protein</fullName>
    </recommendedName>
</protein>
<dbReference type="EMBL" id="CABFNP030001271">
    <property type="protein sequence ID" value="CAI6095930.1"/>
    <property type="molecule type" value="Genomic_DNA"/>
</dbReference>